<proteinExistence type="inferred from homology"/>
<dbReference type="PATRIC" id="fig|1675527.3.peg.1304"/>
<evidence type="ECO:0000256" key="3">
    <source>
        <dbReference type="ARBA" id="ARBA00022801"/>
    </source>
</evidence>
<dbReference type="Pfam" id="PF00082">
    <property type="entry name" value="Peptidase_S8"/>
    <property type="match status" value="1"/>
</dbReference>
<feature type="active site" description="Charge relay system" evidence="5">
    <location>
        <position position="206"/>
    </location>
</feature>
<reference evidence="7 8" key="1">
    <citation type="submission" date="2015-06" db="EMBL/GenBank/DDBJ databases">
        <title>Draft genome sequence of an Alphaproteobacteria species associated to the Mediterranean sponge Oscarella lobularis.</title>
        <authorList>
            <person name="Jourda C."/>
            <person name="Santini S."/>
            <person name="Claverie J.-M."/>
        </authorList>
    </citation>
    <scope>NUCLEOTIDE SEQUENCE [LARGE SCALE GENOMIC DNA]</scope>
    <source>
        <strain evidence="7">IGS</strain>
    </source>
</reference>
<dbReference type="Gene3D" id="3.40.50.200">
    <property type="entry name" value="Peptidase S8/S53 domain"/>
    <property type="match status" value="1"/>
</dbReference>
<keyword evidence="3 5" id="KW-0378">Hydrolase</keyword>
<protein>
    <submittedName>
        <fullName evidence="7">Peptidase S8 and S53</fullName>
    </submittedName>
</protein>
<dbReference type="InterPro" id="IPR000209">
    <property type="entry name" value="Peptidase_S8/S53_dom"/>
</dbReference>
<keyword evidence="8" id="KW-1185">Reference proteome</keyword>
<comment type="caution">
    <text evidence="7">The sequence shown here is derived from an EMBL/GenBank/DDBJ whole genome shotgun (WGS) entry which is preliminary data.</text>
</comment>
<feature type="active site" description="Charge relay system" evidence="5">
    <location>
        <position position="391"/>
    </location>
</feature>
<dbReference type="PROSITE" id="PS51892">
    <property type="entry name" value="SUBTILASE"/>
    <property type="match status" value="1"/>
</dbReference>
<evidence type="ECO:0000256" key="5">
    <source>
        <dbReference type="PROSITE-ProRule" id="PRU01240"/>
    </source>
</evidence>
<dbReference type="InterPro" id="IPR036852">
    <property type="entry name" value="Peptidase_S8/S53_dom_sf"/>
</dbReference>
<dbReference type="RefSeq" id="WP_160314415.1">
    <property type="nucleotide sequence ID" value="NZ_LFTY01000002.1"/>
</dbReference>
<evidence type="ECO:0000313" key="7">
    <source>
        <dbReference type="EMBL" id="KMW56270.1"/>
    </source>
</evidence>
<feature type="domain" description="Peptidase S8/S53" evidence="6">
    <location>
        <begin position="166"/>
        <end position="440"/>
    </location>
</feature>
<comment type="similarity">
    <text evidence="1 5">Belongs to the peptidase S8 family.</text>
</comment>
<evidence type="ECO:0000256" key="2">
    <source>
        <dbReference type="ARBA" id="ARBA00022670"/>
    </source>
</evidence>
<dbReference type="PROSITE" id="PS00138">
    <property type="entry name" value="SUBTILASE_SER"/>
    <property type="match status" value="1"/>
</dbReference>
<accession>A0A0J9E0L9</accession>
<dbReference type="STRING" id="1675527.AIOL_001222"/>
<evidence type="ECO:0000256" key="4">
    <source>
        <dbReference type="ARBA" id="ARBA00022825"/>
    </source>
</evidence>
<evidence type="ECO:0000256" key="1">
    <source>
        <dbReference type="ARBA" id="ARBA00011073"/>
    </source>
</evidence>
<dbReference type="Proteomes" id="UP000037178">
    <property type="component" value="Unassembled WGS sequence"/>
</dbReference>
<gene>
    <name evidence="7" type="ORF">AIOL_001222</name>
</gene>
<dbReference type="OrthoDB" id="3496386at2"/>
<dbReference type="PANTHER" id="PTHR43806:SF11">
    <property type="entry name" value="CEREVISIN-RELATED"/>
    <property type="match status" value="1"/>
</dbReference>
<dbReference type="InterPro" id="IPR023828">
    <property type="entry name" value="Peptidase_S8_Ser-AS"/>
</dbReference>
<dbReference type="GO" id="GO:0006508">
    <property type="term" value="P:proteolysis"/>
    <property type="evidence" value="ECO:0007669"/>
    <property type="project" value="UniProtKB-KW"/>
</dbReference>
<feature type="active site" description="Charge relay system" evidence="5">
    <location>
        <position position="175"/>
    </location>
</feature>
<name>A0A0J9E0L9_9RHOB</name>
<sequence length="470" mass="48279">MAGLHVLLEMSSKENDAFSRHAAGLESAEEAQKQATEMMGAVGGVGIEIEEDAPPIPMFAATAEDDQALSAFALGLAGSTGRGKKTKSHVVQAEVSRTRMGELLEAPDIQVWPSSPMALLDEGAVAFDLASSRGGVDCRPFRPGVDIATIRELLGVAALWKEGAQGQNIVVGVLDEGIDGSTYPVIGGFARPNSARQPGSAPVTSHGSMCAADILVAAPAARLYDYPFLGVPRSGPALQMMQAALNQFSQDGTPQITNNSYGFTAGPSAITDPRHEVNNFNHPYNRKVREVVAAGIACFFAAGNCGRDCPSGNCHPSGIGPGNSISAANSMEDVVTVAAVNSRHERVGYSAQGPGIFHAQKPDLVSYTHFFGNFGPGRPGGTAQPYDNGTSAATPVAAGVGAALLSAFPGLSPAELKELLMRTATDVGGSVGWDRDHGAGVINAAAAYAQQRNAMIISSYGGGASGAGTA</sequence>
<evidence type="ECO:0000313" key="8">
    <source>
        <dbReference type="Proteomes" id="UP000037178"/>
    </source>
</evidence>
<dbReference type="InterPro" id="IPR015500">
    <property type="entry name" value="Peptidase_S8_subtilisin-rel"/>
</dbReference>
<dbReference type="InterPro" id="IPR050131">
    <property type="entry name" value="Peptidase_S8_subtilisin-like"/>
</dbReference>
<organism evidence="7 8">
    <name type="scientific">Candidatus Rhodobacter oscarellae</name>
    <dbReference type="NCBI Taxonomy" id="1675527"/>
    <lineage>
        <taxon>Bacteria</taxon>
        <taxon>Pseudomonadati</taxon>
        <taxon>Pseudomonadota</taxon>
        <taxon>Alphaproteobacteria</taxon>
        <taxon>Rhodobacterales</taxon>
        <taxon>Rhodobacter group</taxon>
        <taxon>Rhodobacter</taxon>
    </lineage>
</organism>
<dbReference type="EMBL" id="LFTY01000002">
    <property type="protein sequence ID" value="KMW56270.1"/>
    <property type="molecule type" value="Genomic_DNA"/>
</dbReference>
<keyword evidence="2 5" id="KW-0645">Protease</keyword>
<dbReference type="GO" id="GO:0005615">
    <property type="term" value="C:extracellular space"/>
    <property type="evidence" value="ECO:0007669"/>
    <property type="project" value="TreeGrafter"/>
</dbReference>
<keyword evidence="4 5" id="KW-0720">Serine protease</keyword>
<dbReference type="SUPFAM" id="SSF52743">
    <property type="entry name" value="Subtilisin-like"/>
    <property type="match status" value="1"/>
</dbReference>
<evidence type="ECO:0000259" key="6">
    <source>
        <dbReference type="Pfam" id="PF00082"/>
    </source>
</evidence>
<dbReference type="PANTHER" id="PTHR43806">
    <property type="entry name" value="PEPTIDASE S8"/>
    <property type="match status" value="1"/>
</dbReference>
<dbReference type="AlphaFoldDB" id="A0A0J9E0L9"/>
<dbReference type="GO" id="GO:0004252">
    <property type="term" value="F:serine-type endopeptidase activity"/>
    <property type="evidence" value="ECO:0007669"/>
    <property type="project" value="UniProtKB-UniRule"/>
</dbReference>
<dbReference type="PRINTS" id="PR00723">
    <property type="entry name" value="SUBTILISIN"/>
</dbReference>